<sequence length="316" mass="35489">MPKSSDTRHPSPLEPVMQDQKTMFFGAYAQGPLAGLRSQTRRYPMVIRLLNTVIHTLCGPITRSTLFLSRNRAIGLHTDPNNHRDVPNYLIPLSNFEGGQLFIESQHGDYSLEEDGMRGYVHETLSESAQQLLKDLGLNGQRPRQLWQRRDVHGFTGQDTAWIDVARVLQAGSIARYQNPAMDQETARPDERPFLVLSDSTLQHLLFSRGKGQSYGVESVMGGYAIISPGATLVAPYKSTPHNPPVLEILAWHFIQVLEASSRSTTTFPVQHQGLKQCLVEAFHRPVNVGLIPLRESLPSHKQGAYNWLADVRDEY</sequence>
<dbReference type="Proteomes" id="UP000601435">
    <property type="component" value="Unassembled WGS sequence"/>
</dbReference>
<gene>
    <name evidence="1" type="primary">GALNT6</name>
    <name evidence="1" type="ORF">SNEC2469_LOCUS25120</name>
</gene>
<organism evidence="1 2">
    <name type="scientific">Symbiodinium necroappetens</name>
    <dbReference type="NCBI Taxonomy" id="1628268"/>
    <lineage>
        <taxon>Eukaryota</taxon>
        <taxon>Sar</taxon>
        <taxon>Alveolata</taxon>
        <taxon>Dinophyceae</taxon>
        <taxon>Suessiales</taxon>
        <taxon>Symbiodiniaceae</taxon>
        <taxon>Symbiodinium</taxon>
    </lineage>
</organism>
<comment type="caution">
    <text evidence="1">The sequence shown here is derived from an EMBL/GenBank/DDBJ whole genome shotgun (WGS) entry which is preliminary data.</text>
</comment>
<name>A0A812ZQN2_9DINO</name>
<protein>
    <submittedName>
        <fullName evidence="1">GALNT6 protein</fullName>
    </submittedName>
</protein>
<dbReference type="EMBL" id="CAJNJA010049133">
    <property type="protein sequence ID" value="CAE7835805.1"/>
    <property type="molecule type" value="Genomic_DNA"/>
</dbReference>
<reference evidence="1" key="1">
    <citation type="submission" date="2021-02" db="EMBL/GenBank/DDBJ databases">
        <authorList>
            <person name="Dougan E. K."/>
            <person name="Rhodes N."/>
            <person name="Thang M."/>
            <person name="Chan C."/>
        </authorList>
    </citation>
    <scope>NUCLEOTIDE SEQUENCE</scope>
</reference>
<keyword evidence="2" id="KW-1185">Reference proteome</keyword>
<proteinExistence type="predicted"/>
<accession>A0A812ZQN2</accession>
<evidence type="ECO:0000313" key="2">
    <source>
        <dbReference type="Proteomes" id="UP000601435"/>
    </source>
</evidence>
<dbReference type="AlphaFoldDB" id="A0A812ZQN2"/>
<evidence type="ECO:0000313" key="1">
    <source>
        <dbReference type="EMBL" id="CAE7835805.1"/>
    </source>
</evidence>
<feature type="non-terminal residue" evidence="1">
    <location>
        <position position="316"/>
    </location>
</feature>